<dbReference type="RefSeq" id="WP_349660825.1">
    <property type="nucleotide sequence ID" value="NZ_JBEGDG010000013.1"/>
</dbReference>
<name>A0ABV1MUV9_9BACI</name>
<organism evidence="1 2">
    <name type="scientific">Lysinibacillus zambalensis</name>
    <dbReference type="NCBI Taxonomy" id="3160866"/>
    <lineage>
        <taxon>Bacteria</taxon>
        <taxon>Bacillati</taxon>
        <taxon>Bacillota</taxon>
        <taxon>Bacilli</taxon>
        <taxon>Bacillales</taxon>
        <taxon>Bacillaceae</taxon>
        <taxon>Lysinibacillus</taxon>
    </lineage>
</organism>
<proteinExistence type="predicted"/>
<keyword evidence="2" id="KW-1185">Reference proteome</keyword>
<reference evidence="1 2" key="1">
    <citation type="submission" date="2024-06" db="EMBL/GenBank/DDBJ databases">
        <title>Lysinibacillus zambalefons sp. nov., a Novel Firmicute Isolated from the Poon Bato Zambales Hyperalkaline Spring.</title>
        <authorList>
            <person name="Aja J.A."/>
            <person name="Lazaro J.E.H."/>
            <person name="Llorin L.D."/>
            <person name="Lim K.R."/>
            <person name="Teodosio J."/>
            <person name="Dalisay D.S."/>
        </authorList>
    </citation>
    <scope>NUCLEOTIDE SEQUENCE [LARGE SCALE GENOMIC DNA]</scope>
    <source>
        <strain evidence="1 2">M3</strain>
    </source>
</reference>
<evidence type="ECO:0000313" key="1">
    <source>
        <dbReference type="EMBL" id="MEQ6356307.1"/>
    </source>
</evidence>
<sequence>MSKIQFVEARGPKVFNERLWNIAKELGVVILFEKNHRPDLVLGYTSKNPGDEVYIV</sequence>
<evidence type="ECO:0000313" key="2">
    <source>
        <dbReference type="Proteomes" id="UP001478862"/>
    </source>
</evidence>
<accession>A0ABV1MUV9</accession>
<dbReference type="EMBL" id="JBEGDG010000013">
    <property type="protein sequence ID" value="MEQ6356307.1"/>
    <property type="molecule type" value="Genomic_DNA"/>
</dbReference>
<protein>
    <submittedName>
        <fullName evidence="1">Uncharacterized protein</fullName>
    </submittedName>
</protein>
<comment type="caution">
    <text evidence="1">The sequence shown here is derived from an EMBL/GenBank/DDBJ whole genome shotgun (WGS) entry which is preliminary data.</text>
</comment>
<gene>
    <name evidence="1" type="ORF">ABNX05_16890</name>
</gene>
<dbReference type="Proteomes" id="UP001478862">
    <property type="component" value="Unassembled WGS sequence"/>
</dbReference>